<dbReference type="InterPro" id="IPR000182">
    <property type="entry name" value="GNAT_dom"/>
</dbReference>
<keyword evidence="4" id="KW-0012">Acyltransferase</keyword>
<evidence type="ECO:0000256" key="5">
    <source>
        <dbReference type="ARBA" id="ARBA00049880"/>
    </source>
</evidence>
<evidence type="ECO:0000259" key="6">
    <source>
        <dbReference type="PROSITE" id="PS51186"/>
    </source>
</evidence>
<evidence type="ECO:0000256" key="2">
    <source>
        <dbReference type="ARBA" id="ARBA00022649"/>
    </source>
</evidence>
<keyword evidence="3 7" id="KW-0808">Transferase</keyword>
<dbReference type="PANTHER" id="PTHR36449:SF1">
    <property type="entry name" value="ACETYLTRANSFERASE"/>
    <property type="match status" value="1"/>
</dbReference>
<evidence type="ECO:0000256" key="1">
    <source>
        <dbReference type="ARBA" id="ARBA00022491"/>
    </source>
</evidence>
<dbReference type="EMBL" id="CP014168">
    <property type="protein sequence ID" value="AOH85680.1"/>
    <property type="molecule type" value="Genomic_DNA"/>
</dbReference>
<dbReference type="PROSITE" id="PS51186">
    <property type="entry name" value="GNAT"/>
    <property type="match status" value="1"/>
</dbReference>
<accession>A0A1B3ZE37</accession>
<protein>
    <submittedName>
        <fullName evidence="7">GCN5 family acetyltransferase</fullName>
    </submittedName>
</protein>
<feature type="domain" description="N-acetyltransferase" evidence="6">
    <location>
        <begin position="3"/>
        <end position="160"/>
    </location>
</feature>
<name>A0A1B3ZE37_9SPHN</name>
<keyword evidence="1" id="KW-0678">Repressor</keyword>
<dbReference type="PANTHER" id="PTHR36449">
    <property type="entry name" value="ACETYLTRANSFERASE-RELATED"/>
    <property type="match status" value="1"/>
</dbReference>
<dbReference type="SUPFAM" id="SSF55729">
    <property type="entry name" value="Acyl-CoA N-acyltransferases (Nat)"/>
    <property type="match status" value="1"/>
</dbReference>
<dbReference type="AlphaFoldDB" id="A0A1B3ZE37"/>
<evidence type="ECO:0000313" key="8">
    <source>
        <dbReference type="Proteomes" id="UP000094256"/>
    </source>
</evidence>
<gene>
    <name evidence="7" type="ORF">AWL63_18785</name>
</gene>
<evidence type="ECO:0000256" key="3">
    <source>
        <dbReference type="ARBA" id="ARBA00022679"/>
    </source>
</evidence>
<keyword evidence="2" id="KW-1277">Toxin-antitoxin system</keyword>
<evidence type="ECO:0000313" key="7">
    <source>
        <dbReference type="EMBL" id="AOH85680.1"/>
    </source>
</evidence>
<dbReference type="GO" id="GO:0016747">
    <property type="term" value="F:acyltransferase activity, transferring groups other than amino-acyl groups"/>
    <property type="evidence" value="ECO:0007669"/>
    <property type="project" value="InterPro"/>
</dbReference>
<dbReference type="RefSeq" id="WP_069206215.1">
    <property type="nucleotide sequence ID" value="NZ_CP014168.1"/>
</dbReference>
<evidence type="ECO:0000256" key="4">
    <source>
        <dbReference type="ARBA" id="ARBA00023315"/>
    </source>
</evidence>
<keyword evidence="8" id="KW-1185">Reference proteome</keyword>
<proteinExistence type="predicted"/>
<dbReference type="KEGG" id="span:AWL63_18785"/>
<dbReference type="STRING" id="1560345.AWL63_18785"/>
<sequence>MAFLIEKLRRDHKVDAFDCGKEPLNRFLIRFAYQAQLSGSSQTYIAFSSEEIIGYYTLVFGDVSFEDAPERLRKGLARHPIPLMVLARLAVSATWAGKGIGSGLLKDAMTRTLAAADIAGLRALAVHAKDEEAQSFYRHFDFIESPSDPMHFFLLLKDLRSVVSTAP</sequence>
<dbReference type="Pfam" id="PF13508">
    <property type="entry name" value="Acetyltransf_7"/>
    <property type="match status" value="1"/>
</dbReference>
<dbReference type="Proteomes" id="UP000094256">
    <property type="component" value="Chromosome"/>
</dbReference>
<reference evidence="7 8" key="1">
    <citation type="submission" date="2016-01" db="EMBL/GenBank/DDBJ databases">
        <title>Complete genome and mega plasmid sequence of Sphingomonas panacis DCY99 elicits systemic resistance in rice to Xanthomonas oryzae.</title>
        <authorList>
            <person name="Kim Y.J."/>
            <person name="Yang D.C."/>
            <person name="Sing P."/>
        </authorList>
    </citation>
    <scope>NUCLEOTIDE SEQUENCE [LARGE SCALE GENOMIC DNA]</scope>
    <source>
        <strain evidence="7 8">DCY99</strain>
    </source>
</reference>
<dbReference type="OrthoDB" id="9793394at2"/>
<comment type="catalytic activity">
    <reaction evidence="5">
        <text>glycyl-tRNA(Gly) + acetyl-CoA = N-acetylglycyl-tRNA(Gly) + CoA + H(+)</text>
        <dbReference type="Rhea" id="RHEA:81867"/>
        <dbReference type="Rhea" id="RHEA-COMP:9683"/>
        <dbReference type="Rhea" id="RHEA-COMP:19766"/>
        <dbReference type="ChEBI" id="CHEBI:15378"/>
        <dbReference type="ChEBI" id="CHEBI:57287"/>
        <dbReference type="ChEBI" id="CHEBI:57288"/>
        <dbReference type="ChEBI" id="CHEBI:78522"/>
        <dbReference type="ChEBI" id="CHEBI:232036"/>
    </reaction>
</comment>
<organism evidence="7 8">
    <name type="scientific">Sphingomonas panacis</name>
    <dbReference type="NCBI Taxonomy" id="1560345"/>
    <lineage>
        <taxon>Bacteria</taxon>
        <taxon>Pseudomonadati</taxon>
        <taxon>Pseudomonadota</taxon>
        <taxon>Alphaproteobacteria</taxon>
        <taxon>Sphingomonadales</taxon>
        <taxon>Sphingomonadaceae</taxon>
        <taxon>Sphingomonas</taxon>
    </lineage>
</organism>
<dbReference type="InterPro" id="IPR016181">
    <property type="entry name" value="Acyl_CoA_acyltransferase"/>
</dbReference>
<dbReference type="Gene3D" id="3.40.630.30">
    <property type="match status" value="1"/>
</dbReference>